<dbReference type="InterPro" id="IPR011992">
    <property type="entry name" value="EF-hand-dom_pair"/>
</dbReference>
<dbReference type="InterPro" id="IPR002048">
    <property type="entry name" value="EF_hand_dom"/>
</dbReference>
<evidence type="ECO:0000256" key="2">
    <source>
        <dbReference type="ARBA" id="ARBA00004626"/>
    </source>
</evidence>
<dbReference type="Gene3D" id="1.20.5.2440">
    <property type="match status" value="1"/>
</dbReference>
<feature type="non-terminal residue" evidence="12">
    <location>
        <position position="1"/>
    </location>
</feature>
<dbReference type="Pfam" id="PF25450">
    <property type="entry name" value="Rab11-FIP3"/>
    <property type="match status" value="1"/>
</dbReference>
<reference evidence="12 13" key="1">
    <citation type="submission" date="2022-05" db="EMBL/GenBank/DDBJ databases">
        <authorList>
            <consortium name="Genoscope - CEA"/>
            <person name="William W."/>
        </authorList>
    </citation>
    <scope>NUCLEOTIDE SEQUENCE [LARGE SCALE GENOMIC DNA]</scope>
</reference>
<evidence type="ECO:0000313" key="12">
    <source>
        <dbReference type="EMBL" id="CAH3015158.1"/>
    </source>
</evidence>
<sequence>RTITGFGEYFSMQEVNAEDVYDHLKAVFEACDQNGDGFVKTQDLLRLGQEHSNGGFEEMKTLIEKLDPDGFGRISFDGFCKGIHEFLGVNGDVNMNGDKDAADLATDSNPWLVLPLDSDQQEETQDSCCERDSPYSTTSTNEYNGDDDENFPDDLRVSNFNRNQKQYSTFPPPTLSRLKHRATLPTMSVDVYSDRCSHSDTSEYQSEEGFEGYGESFSEDTTFEDSPTLRREHQVAERIIRGSGSRKTSAAAAAFSSHNMHLFKCHSENPSRHNSFEDLMGDRPLSDSEASTSVFLLSELKRLSSQVSLLQEDQALHTNKQTKIRDENKLLCTRINALEEQLESQKLTTGKQVEEESLKYKLALNKLERENEESLNVLNRKLQQAEEEIERLKKVEPLLRKELDICQEEKRRLLNQVDSLELALQIKADEVKELKGKLEGEVKGRLDDQDRHEQELALASEQLVELEKFKHEVEIKLKEHQNVEQQKTDLERHVQTLIKENLSLKHSKEELNFQLHQDGYFGAGQQQGSLADELVTADKEKIISTLRDQEEENRRLRSYLDGLLMMIMEHNPSLLELQ</sequence>
<keyword evidence="13" id="KW-1185">Reference proteome</keyword>
<dbReference type="SMART" id="SM00054">
    <property type="entry name" value="EFh"/>
    <property type="match status" value="2"/>
</dbReference>
<dbReference type="PROSITE" id="PS51511">
    <property type="entry name" value="FIP_RBD"/>
    <property type="match status" value="1"/>
</dbReference>
<evidence type="ECO:0000256" key="1">
    <source>
        <dbReference type="ARBA" id="ARBA00004214"/>
    </source>
</evidence>
<dbReference type="InterPro" id="IPR037245">
    <property type="entry name" value="FIP-RBD_C_sf"/>
</dbReference>
<keyword evidence="6 8" id="KW-0175">Coiled coil</keyword>
<comment type="caution">
    <text evidence="12">The sequence shown here is derived from an EMBL/GenBank/DDBJ whole genome shotgun (WGS) entry which is preliminary data.</text>
</comment>
<evidence type="ECO:0000256" key="3">
    <source>
        <dbReference type="ARBA" id="ARBA00004654"/>
    </source>
</evidence>
<dbReference type="PROSITE" id="PS50222">
    <property type="entry name" value="EF_HAND_2"/>
    <property type="match status" value="1"/>
</dbReference>
<dbReference type="InterPro" id="IPR057316">
    <property type="entry name" value="Rab11-FIP3/4_dom"/>
</dbReference>
<organism evidence="12 13">
    <name type="scientific">Porites evermanni</name>
    <dbReference type="NCBI Taxonomy" id="104178"/>
    <lineage>
        <taxon>Eukaryota</taxon>
        <taxon>Metazoa</taxon>
        <taxon>Cnidaria</taxon>
        <taxon>Anthozoa</taxon>
        <taxon>Hexacorallia</taxon>
        <taxon>Scleractinia</taxon>
        <taxon>Fungiina</taxon>
        <taxon>Poritidae</taxon>
        <taxon>Porites</taxon>
    </lineage>
</organism>
<dbReference type="Proteomes" id="UP001159427">
    <property type="component" value="Unassembled WGS sequence"/>
</dbReference>
<dbReference type="InterPro" id="IPR051977">
    <property type="entry name" value="Rab11-interacting_regulator"/>
</dbReference>
<feature type="region of interest" description="Disordered" evidence="9">
    <location>
        <begin position="199"/>
        <end position="229"/>
    </location>
</feature>
<dbReference type="Pfam" id="PF13499">
    <property type="entry name" value="EF-hand_7"/>
    <property type="match status" value="1"/>
</dbReference>
<proteinExistence type="predicted"/>
<evidence type="ECO:0000313" key="13">
    <source>
        <dbReference type="Proteomes" id="UP001159427"/>
    </source>
</evidence>
<gene>
    <name evidence="12" type="ORF">PEVE_00013538</name>
</gene>
<accession>A0ABN8LI34</accession>
<keyword evidence="7" id="KW-0472">Membrane</keyword>
<evidence type="ECO:0000259" key="11">
    <source>
        <dbReference type="PROSITE" id="PS51511"/>
    </source>
</evidence>
<keyword evidence="4" id="KW-0813">Transport</keyword>
<dbReference type="Gene3D" id="1.10.238.10">
    <property type="entry name" value="EF-hand"/>
    <property type="match status" value="1"/>
</dbReference>
<dbReference type="EMBL" id="CALNXI010000020">
    <property type="protein sequence ID" value="CAH3015158.1"/>
    <property type="molecule type" value="Genomic_DNA"/>
</dbReference>
<feature type="domain" description="FIP-RBD" evidence="11">
    <location>
        <begin position="516"/>
        <end position="578"/>
    </location>
</feature>
<comment type="subcellular location">
    <subcellularLocation>
        <location evidence="2">Cleavage furrow</location>
    </subcellularLocation>
    <subcellularLocation>
        <location evidence="1">Midbody</location>
    </subcellularLocation>
    <subcellularLocation>
        <location evidence="3">Recycling endosome membrane</location>
        <topology evidence="3">Peripheral membrane protein</topology>
    </subcellularLocation>
</comment>
<feature type="compositionally biased region" description="Polar residues" evidence="9">
    <location>
        <begin position="134"/>
        <end position="143"/>
    </location>
</feature>
<evidence type="ECO:0000256" key="9">
    <source>
        <dbReference type="SAM" id="MobiDB-lite"/>
    </source>
</evidence>
<dbReference type="SUPFAM" id="SSF47473">
    <property type="entry name" value="EF-hand"/>
    <property type="match status" value="1"/>
</dbReference>
<dbReference type="PANTHER" id="PTHR15726">
    <property type="entry name" value="RAB11-FAMILY INTERACTING PROTEIN"/>
    <property type="match status" value="1"/>
</dbReference>
<feature type="region of interest" description="Disordered" evidence="9">
    <location>
        <begin position="118"/>
        <end position="153"/>
    </location>
</feature>
<feature type="coiled-coil region" evidence="8">
    <location>
        <begin position="350"/>
        <end position="500"/>
    </location>
</feature>
<keyword evidence="5" id="KW-0967">Endosome</keyword>
<evidence type="ECO:0000259" key="10">
    <source>
        <dbReference type="PROSITE" id="PS50222"/>
    </source>
</evidence>
<name>A0ABN8LI34_9CNID</name>
<dbReference type="SUPFAM" id="SSF144270">
    <property type="entry name" value="Eferin C-derminal domain-like"/>
    <property type="match status" value="1"/>
</dbReference>
<evidence type="ECO:0000256" key="5">
    <source>
        <dbReference type="ARBA" id="ARBA00022753"/>
    </source>
</evidence>
<dbReference type="Pfam" id="PF09457">
    <property type="entry name" value="RBD-FIP"/>
    <property type="match status" value="1"/>
</dbReference>
<evidence type="ECO:0000256" key="7">
    <source>
        <dbReference type="ARBA" id="ARBA00023136"/>
    </source>
</evidence>
<dbReference type="PANTHER" id="PTHR15726:SF7">
    <property type="entry name" value="NUCLEAR FALLOUT, ISOFORM J"/>
    <property type="match status" value="1"/>
</dbReference>
<feature type="domain" description="EF-hand" evidence="10">
    <location>
        <begin position="19"/>
        <end position="54"/>
    </location>
</feature>
<protein>
    <submittedName>
        <fullName evidence="12">Uncharacterized protein</fullName>
    </submittedName>
</protein>
<dbReference type="InterPro" id="IPR019018">
    <property type="entry name" value="Rab-bd_FIP-RBD"/>
</dbReference>
<evidence type="ECO:0000256" key="6">
    <source>
        <dbReference type="ARBA" id="ARBA00023054"/>
    </source>
</evidence>
<evidence type="ECO:0000256" key="8">
    <source>
        <dbReference type="SAM" id="Coils"/>
    </source>
</evidence>
<evidence type="ECO:0000256" key="4">
    <source>
        <dbReference type="ARBA" id="ARBA00022448"/>
    </source>
</evidence>